<evidence type="ECO:0000313" key="5">
    <source>
        <dbReference type="Proteomes" id="UP000824089"/>
    </source>
</evidence>
<dbReference type="AlphaFoldDB" id="A0A9D1L958"/>
<feature type="region of interest" description="Disordered" evidence="1">
    <location>
        <begin position="307"/>
        <end position="350"/>
    </location>
</feature>
<reference evidence="4" key="2">
    <citation type="journal article" date="2021" name="PeerJ">
        <title>Extensive microbial diversity within the chicken gut microbiome revealed by metagenomics and culture.</title>
        <authorList>
            <person name="Gilroy R."/>
            <person name="Ravi A."/>
            <person name="Getino M."/>
            <person name="Pursley I."/>
            <person name="Horton D.L."/>
            <person name="Alikhan N.F."/>
            <person name="Baker D."/>
            <person name="Gharbi K."/>
            <person name="Hall N."/>
            <person name="Watson M."/>
            <person name="Adriaenssens E.M."/>
            <person name="Foster-Nyarko E."/>
            <person name="Jarju S."/>
            <person name="Secka A."/>
            <person name="Antonio M."/>
            <person name="Oren A."/>
            <person name="Chaudhuri R.R."/>
            <person name="La Ragione R."/>
            <person name="Hildebrand F."/>
            <person name="Pallen M.J."/>
        </authorList>
    </citation>
    <scope>NUCLEOTIDE SEQUENCE</scope>
    <source>
        <strain evidence="4">CHK195-4489</strain>
    </source>
</reference>
<accession>A0A9D1L958</accession>
<keyword evidence="2" id="KW-0472">Membrane</keyword>
<evidence type="ECO:0000313" key="4">
    <source>
        <dbReference type="EMBL" id="HIU29604.1"/>
    </source>
</evidence>
<evidence type="ECO:0000256" key="1">
    <source>
        <dbReference type="SAM" id="MobiDB-lite"/>
    </source>
</evidence>
<evidence type="ECO:0000256" key="3">
    <source>
        <dbReference type="SAM" id="SignalP"/>
    </source>
</evidence>
<reference evidence="4" key="1">
    <citation type="submission" date="2020-10" db="EMBL/GenBank/DDBJ databases">
        <authorList>
            <person name="Gilroy R."/>
        </authorList>
    </citation>
    <scope>NUCLEOTIDE SEQUENCE</scope>
    <source>
        <strain evidence="4">CHK195-4489</strain>
    </source>
</reference>
<gene>
    <name evidence="4" type="ORF">IAD50_04835</name>
</gene>
<feature type="compositionally biased region" description="Polar residues" evidence="1">
    <location>
        <begin position="309"/>
        <end position="347"/>
    </location>
</feature>
<keyword evidence="3" id="KW-0732">Signal</keyword>
<evidence type="ECO:0000256" key="2">
    <source>
        <dbReference type="SAM" id="Phobius"/>
    </source>
</evidence>
<comment type="caution">
    <text evidence="4">The sequence shown here is derived from an EMBL/GenBank/DDBJ whole genome shotgun (WGS) entry which is preliminary data.</text>
</comment>
<protein>
    <submittedName>
        <fullName evidence="4">Uncharacterized protein</fullName>
    </submittedName>
</protein>
<proteinExistence type="predicted"/>
<name>A0A9D1L958_9CLOT</name>
<sequence>MQKKWFFILTAMIAAVLCVQLFAVNAATFTYEETYEDYDLETTMDDMYMSFEWTKLFGSGNAVVQGEENKYLNISGYFAMEYATALDENVDAYSISCDMRVLENGDGIGMFLRSGNMLYKDNVAWHHMANPYMLPMHYYEWDWYAENGGTKGSSGMGSSGIVIMPQLQEGTNGVIKINFKSHEEDGLNVGNISYSFDSPVPVSEFFKITAEERDSEIRISVNSELLATITFSEEGVYEDDVFYDTPADFKEVYYKNAVLKDAAGNEVLSLSNARIAVDGKFAFASRNGAFDLDNFKADYIYDEAVEATPENTPSDASNATPEETASLAPIQTTGPSEESKGPSATDNGTEDGASRSYVWLIIVIAVAVLAAVVVVVIIRSRKKSA</sequence>
<feature type="chain" id="PRO_5038931259" evidence="3">
    <location>
        <begin position="27"/>
        <end position="385"/>
    </location>
</feature>
<dbReference type="EMBL" id="DVMM01000097">
    <property type="protein sequence ID" value="HIU29604.1"/>
    <property type="molecule type" value="Genomic_DNA"/>
</dbReference>
<feature type="transmembrane region" description="Helical" evidence="2">
    <location>
        <begin position="357"/>
        <end position="378"/>
    </location>
</feature>
<keyword evidence="2" id="KW-0812">Transmembrane</keyword>
<organism evidence="4 5">
    <name type="scientific">Candidatus Egerieisoma faecipullorum</name>
    <dbReference type="NCBI Taxonomy" id="2840963"/>
    <lineage>
        <taxon>Bacteria</taxon>
        <taxon>Bacillati</taxon>
        <taxon>Bacillota</taxon>
        <taxon>Clostridia</taxon>
        <taxon>Eubacteriales</taxon>
        <taxon>Clostridiaceae</taxon>
        <taxon>Clostridiaceae incertae sedis</taxon>
        <taxon>Candidatus Egerieisoma</taxon>
    </lineage>
</organism>
<feature type="signal peptide" evidence="3">
    <location>
        <begin position="1"/>
        <end position="26"/>
    </location>
</feature>
<dbReference type="Proteomes" id="UP000824089">
    <property type="component" value="Unassembled WGS sequence"/>
</dbReference>
<keyword evidence="2" id="KW-1133">Transmembrane helix</keyword>